<gene>
    <name evidence="1" type="ORF">TRIUR3_14969</name>
</gene>
<protein>
    <submittedName>
        <fullName evidence="1">Uncharacterized protein</fullName>
    </submittedName>
</protein>
<sequence>MAERCSTVSSWSSCLMYIVTSLEIIRDSGQAPQVEGGYKVNNFTKSFLVHDLNRPGFGRAQN</sequence>
<accession>M7Z685</accession>
<evidence type="ECO:0000313" key="1">
    <source>
        <dbReference type="EMBL" id="EMS47915.1"/>
    </source>
</evidence>
<proteinExistence type="predicted"/>
<reference evidence="1" key="1">
    <citation type="journal article" date="2013" name="Nature">
        <title>Draft genome of the wheat A-genome progenitor Triticum urartu.</title>
        <authorList>
            <person name="Ling H.Q."/>
            <person name="Zhao S."/>
            <person name="Liu D."/>
            <person name="Wang J."/>
            <person name="Sun H."/>
            <person name="Zhang C."/>
            <person name="Fan H."/>
            <person name="Li D."/>
            <person name="Dong L."/>
            <person name="Tao Y."/>
            <person name="Gao C."/>
            <person name="Wu H."/>
            <person name="Li Y."/>
            <person name="Cui Y."/>
            <person name="Guo X."/>
            <person name="Zheng S."/>
            <person name="Wang B."/>
            <person name="Yu K."/>
            <person name="Liang Q."/>
            <person name="Yang W."/>
            <person name="Lou X."/>
            <person name="Chen J."/>
            <person name="Feng M."/>
            <person name="Jian J."/>
            <person name="Zhang X."/>
            <person name="Luo G."/>
            <person name="Jiang Y."/>
            <person name="Liu J."/>
            <person name="Wang Z."/>
            <person name="Sha Y."/>
            <person name="Zhang B."/>
            <person name="Wu H."/>
            <person name="Tang D."/>
            <person name="Shen Q."/>
            <person name="Xue P."/>
            <person name="Zou S."/>
            <person name="Wang X."/>
            <person name="Liu X."/>
            <person name="Wang F."/>
            <person name="Yang Y."/>
            <person name="An X."/>
            <person name="Dong Z."/>
            <person name="Zhang K."/>
            <person name="Zhang X."/>
            <person name="Luo M.C."/>
            <person name="Dvorak J."/>
            <person name="Tong Y."/>
            <person name="Wang J."/>
            <person name="Yang H."/>
            <person name="Li Z."/>
            <person name="Wang D."/>
            <person name="Zhang A."/>
            <person name="Wang J."/>
        </authorList>
    </citation>
    <scope>NUCLEOTIDE SEQUENCE</scope>
</reference>
<dbReference type="EMBL" id="KD254469">
    <property type="protein sequence ID" value="EMS47915.1"/>
    <property type="molecule type" value="Genomic_DNA"/>
</dbReference>
<organism evidence="1">
    <name type="scientific">Triticum urartu</name>
    <name type="common">Red wild einkorn</name>
    <name type="synonym">Crithodium urartu</name>
    <dbReference type="NCBI Taxonomy" id="4572"/>
    <lineage>
        <taxon>Eukaryota</taxon>
        <taxon>Viridiplantae</taxon>
        <taxon>Streptophyta</taxon>
        <taxon>Embryophyta</taxon>
        <taxon>Tracheophyta</taxon>
        <taxon>Spermatophyta</taxon>
        <taxon>Magnoliopsida</taxon>
        <taxon>Liliopsida</taxon>
        <taxon>Poales</taxon>
        <taxon>Poaceae</taxon>
        <taxon>BOP clade</taxon>
        <taxon>Pooideae</taxon>
        <taxon>Triticodae</taxon>
        <taxon>Triticeae</taxon>
        <taxon>Triticinae</taxon>
        <taxon>Triticum</taxon>
    </lineage>
</organism>
<dbReference type="AlphaFoldDB" id="M7Z685"/>
<name>M7Z685_TRIUA</name>